<dbReference type="InterPro" id="IPR050768">
    <property type="entry name" value="UPF0353/GerABKA_families"/>
</dbReference>
<feature type="transmembrane region" description="Helical" evidence="7">
    <location>
        <begin position="414"/>
        <end position="431"/>
    </location>
</feature>
<keyword evidence="9" id="KW-1185">Reference proteome</keyword>
<feature type="transmembrane region" description="Helical" evidence="7">
    <location>
        <begin position="443"/>
        <end position="466"/>
    </location>
</feature>
<comment type="similarity">
    <text evidence="2 4">Belongs to the GerABKA family.</text>
</comment>
<dbReference type="GO" id="GO:0005886">
    <property type="term" value="C:plasma membrane"/>
    <property type="evidence" value="ECO:0007669"/>
    <property type="project" value="UniProtKB-SubCell"/>
</dbReference>
<evidence type="ECO:0000256" key="3">
    <source>
        <dbReference type="ARBA" id="ARBA00023136"/>
    </source>
</evidence>
<keyword evidence="3 4" id="KW-0472">Membrane</keyword>
<proteinExistence type="inferred from homology"/>
<evidence type="ECO:0000313" key="8">
    <source>
        <dbReference type="EMBL" id="SDZ58055.1"/>
    </source>
</evidence>
<dbReference type="Proteomes" id="UP000198935">
    <property type="component" value="Unassembled WGS sequence"/>
</dbReference>
<keyword evidence="5" id="KW-0175">Coiled coil</keyword>
<sequence length="524" mass="58691">MRFLKRFLQKRQQKKQQRLEKQKNQQQQMLQQMAADIQLSTDINENIKNIQESFHQSSDILFRTFSIGSSQACIVYVSGLTNEDRIYENVLTPLMEATEEAHSLQELIEKKISVSEIKQVQTFHEVINDLAGGFQALLLEGHQSAIIIGLPKWEKRSIEEPTAEQVVRGPREGFTETIDDNISMLRRRIRSPRLTIQMKKSGAITNTAVVVAYINGVANDKLVTEVNSRLDRINIDGVIDSGYIEELIEDNPYSPFPQVLNTERPDVIAAYLLEGHVAVLVDGSPFVMIVPTTIYSLLQSSEDYYERYIIGTIIRWMRYLFVVIALLFPSLYVAILTFHQEMLPTTLILSIADSREMVPFPALIEALLMEMMFEILREAGIRLPKQVGQAVGIVGALIIGEAAVRAGIVSAPMVIVVAVTGISSFAIPRFNAGISIRMLRFPIIILAGSLGLLGIMLGVIAIVVHLCSLRSFGMPYLGPLAPLQLKDIKDVLMRAPRWKMDTRPHLTGGTDRERQASNQQPGPN</sequence>
<feature type="compositionally biased region" description="Basic and acidic residues" evidence="6">
    <location>
        <begin position="501"/>
        <end position="515"/>
    </location>
</feature>
<evidence type="ECO:0000256" key="7">
    <source>
        <dbReference type="SAM" id="Phobius"/>
    </source>
</evidence>
<evidence type="ECO:0000256" key="4">
    <source>
        <dbReference type="PIRNR" id="PIRNR005690"/>
    </source>
</evidence>
<accession>A0A1H3U8C1</accession>
<feature type="transmembrane region" description="Helical" evidence="7">
    <location>
        <begin position="316"/>
        <end position="338"/>
    </location>
</feature>
<keyword evidence="7" id="KW-1133">Transmembrane helix</keyword>
<dbReference type="Pfam" id="PF03323">
    <property type="entry name" value="GerA"/>
    <property type="match status" value="1"/>
</dbReference>
<dbReference type="AlphaFoldDB" id="A0A1H3U8C1"/>
<evidence type="ECO:0000256" key="6">
    <source>
        <dbReference type="SAM" id="MobiDB-lite"/>
    </source>
</evidence>
<organism evidence="8 9">
    <name type="scientific">Evansella caseinilytica</name>
    <dbReference type="NCBI Taxonomy" id="1503961"/>
    <lineage>
        <taxon>Bacteria</taxon>
        <taxon>Bacillati</taxon>
        <taxon>Bacillota</taxon>
        <taxon>Bacilli</taxon>
        <taxon>Bacillales</taxon>
        <taxon>Bacillaceae</taxon>
        <taxon>Evansella</taxon>
    </lineage>
</organism>
<evidence type="ECO:0000256" key="1">
    <source>
        <dbReference type="ARBA" id="ARBA00004141"/>
    </source>
</evidence>
<gene>
    <name evidence="8" type="ORF">SAMN05421736_1198</name>
</gene>
<dbReference type="PANTHER" id="PTHR22550">
    <property type="entry name" value="SPORE GERMINATION PROTEIN"/>
    <property type="match status" value="1"/>
</dbReference>
<feature type="region of interest" description="Disordered" evidence="6">
    <location>
        <begin position="501"/>
        <end position="524"/>
    </location>
</feature>
<feature type="coiled-coil region" evidence="5">
    <location>
        <begin position="4"/>
        <end position="36"/>
    </location>
</feature>
<dbReference type="InterPro" id="IPR004995">
    <property type="entry name" value="Spore_Ger"/>
</dbReference>
<evidence type="ECO:0000313" key="9">
    <source>
        <dbReference type="Proteomes" id="UP000198935"/>
    </source>
</evidence>
<dbReference type="PANTHER" id="PTHR22550:SF5">
    <property type="entry name" value="LEUCINE ZIPPER PROTEIN 4"/>
    <property type="match status" value="1"/>
</dbReference>
<evidence type="ECO:0000256" key="5">
    <source>
        <dbReference type="SAM" id="Coils"/>
    </source>
</evidence>
<comment type="subcellular location">
    <subcellularLocation>
        <location evidence="4">Cell membrane</location>
    </subcellularLocation>
    <subcellularLocation>
        <location evidence="1">Membrane</location>
        <topology evidence="1">Multi-pass membrane protein</topology>
    </subcellularLocation>
</comment>
<dbReference type="STRING" id="1503961.SAMN05421736_1198"/>
<dbReference type="PIRSF" id="PIRSF005690">
    <property type="entry name" value="GerBA"/>
    <property type="match status" value="1"/>
</dbReference>
<dbReference type="EMBL" id="FNPI01000019">
    <property type="protein sequence ID" value="SDZ58055.1"/>
    <property type="molecule type" value="Genomic_DNA"/>
</dbReference>
<evidence type="ECO:0000256" key="2">
    <source>
        <dbReference type="ARBA" id="ARBA00005278"/>
    </source>
</evidence>
<reference evidence="9" key="1">
    <citation type="submission" date="2016-10" db="EMBL/GenBank/DDBJ databases">
        <authorList>
            <person name="Varghese N."/>
            <person name="Submissions S."/>
        </authorList>
    </citation>
    <scope>NUCLEOTIDE SEQUENCE [LARGE SCALE GENOMIC DNA]</scope>
    <source>
        <strain evidence="9">SP</strain>
    </source>
</reference>
<name>A0A1H3U8C1_9BACI</name>
<protein>
    <submittedName>
        <fullName evidence="8">Spore germination protein KA</fullName>
    </submittedName>
</protein>
<dbReference type="GO" id="GO:0009847">
    <property type="term" value="P:spore germination"/>
    <property type="evidence" value="ECO:0007669"/>
    <property type="project" value="UniProtKB-UniRule"/>
</dbReference>
<keyword evidence="7" id="KW-0812">Transmembrane</keyword>